<protein>
    <submittedName>
        <fullName evidence="2">Uncharacterized protein</fullName>
    </submittedName>
</protein>
<evidence type="ECO:0000313" key="3">
    <source>
        <dbReference type="Proteomes" id="UP000594261"/>
    </source>
</evidence>
<dbReference type="Proteomes" id="UP000594261">
    <property type="component" value="Chromosome 7"/>
</dbReference>
<proteinExistence type="predicted"/>
<reference evidence="2 3" key="1">
    <citation type="journal article" date="2016" name="G3 (Bethesda)">
        <title>First Draft Assembly and Annotation of the Genome of a California Endemic Oak Quercus lobata Nee (Fagaceae).</title>
        <authorList>
            <person name="Sork V.L."/>
            <person name="Fitz-Gibbon S.T."/>
            <person name="Puiu D."/>
            <person name="Crepeau M."/>
            <person name="Gugger P.F."/>
            <person name="Sherman R."/>
            <person name="Stevens K."/>
            <person name="Langley C.H."/>
            <person name="Pellegrini M."/>
            <person name="Salzberg S.L."/>
        </authorList>
    </citation>
    <scope>NUCLEOTIDE SEQUENCE [LARGE SCALE GENOMIC DNA]</scope>
    <source>
        <strain evidence="2 3">cv. SW786</strain>
    </source>
</reference>
<accession>A0A7N2M5N2</accession>
<name>A0A7N2M5N2_QUELO</name>
<dbReference type="Gramene" id="QL07p037620:mrna">
    <property type="protein sequence ID" value="QL07p037620:mrna"/>
    <property type="gene ID" value="QL07p037620"/>
</dbReference>
<dbReference type="EMBL" id="LRBV02000007">
    <property type="status" value="NOT_ANNOTATED_CDS"/>
    <property type="molecule type" value="Genomic_DNA"/>
</dbReference>
<keyword evidence="3" id="KW-1185">Reference proteome</keyword>
<sequence>MSRPWVLVCLLLLIVFTSQFEWKQQYGNELEASSITSQKQNYISEREEAVKEKHVIVLQSIGFANLTKDLRTEFFRDKIFTGDNLRGRGLDFVDWCIMFVVMGRRWIICYSIVKKLISCGAWFLDLLGFLRSCQYQLQILFLSLANKVEEAAEPTTNRCDADRLANEWLVEETVVLAEDQKMWYAKSQWADKYITEDSEEQRPPFLDMNKDGNLRTMADHRDCWVRRAICGGRVKADACASRDDRRA</sequence>
<dbReference type="PANTHER" id="PTHR34564">
    <property type="entry name" value="PEPTIDYL-PROLYL CIS-TRANS ISOMERASE G"/>
    <property type="match status" value="1"/>
</dbReference>
<dbReference type="EnsemblPlants" id="QL07p037620:mrna">
    <property type="protein sequence ID" value="QL07p037620:mrna"/>
    <property type="gene ID" value="QL07p037620"/>
</dbReference>
<evidence type="ECO:0000313" key="2">
    <source>
        <dbReference type="EnsemblPlants" id="QL07p037620:mrna"/>
    </source>
</evidence>
<dbReference type="InParanoid" id="A0A7N2M5N2"/>
<feature type="signal peptide" evidence="1">
    <location>
        <begin position="1"/>
        <end position="19"/>
    </location>
</feature>
<feature type="chain" id="PRO_5029848039" evidence="1">
    <location>
        <begin position="20"/>
        <end position="247"/>
    </location>
</feature>
<keyword evidence="1" id="KW-0732">Signal</keyword>
<evidence type="ECO:0000256" key="1">
    <source>
        <dbReference type="SAM" id="SignalP"/>
    </source>
</evidence>
<dbReference type="AlphaFoldDB" id="A0A7N2M5N2"/>
<reference evidence="2" key="2">
    <citation type="submission" date="2021-01" db="UniProtKB">
        <authorList>
            <consortium name="EnsemblPlants"/>
        </authorList>
    </citation>
    <scope>IDENTIFICATION</scope>
</reference>
<dbReference type="PANTHER" id="PTHR34564:SF10">
    <property type="entry name" value="HYALURONAN MEDIATED MOTILITY RECEPTOR-LIKE PROTEIN"/>
    <property type="match status" value="1"/>
</dbReference>
<organism evidence="2 3">
    <name type="scientific">Quercus lobata</name>
    <name type="common">Valley oak</name>
    <dbReference type="NCBI Taxonomy" id="97700"/>
    <lineage>
        <taxon>Eukaryota</taxon>
        <taxon>Viridiplantae</taxon>
        <taxon>Streptophyta</taxon>
        <taxon>Embryophyta</taxon>
        <taxon>Tracheophyta</taxon>
        <taxon>Spermatophyta</taxon>
        <taxon>Magnoliopsida</taxon>
        <taxon>eudicotyledons</taxon>
        <taxon>Gunneridae</taxon>
        <taxon>Pentapetalae</taxon>
        <taxon>rosids</taxon>
        <taxon>fabids</taxon>
        <taxon>Fagales</taxon>
        <taxon>Fagaceae</taxon>
        <taxon>Quercus</taxon>
    </lineage>
</organism>